<dbReference type="InterPro" id="IPR047153">
    <property type="entry name" value="TRIM45/56/19-like"/>
</dbReference>
<proteinExistence type="predicted"/>
<dbReference type="OrthoDB" id="6108241at2759"/>
<protein>
    <submittedName>
        <fullName evidence="4">PML</fullName>
    </submittedName>
</protein>
<feature type="domain" description="B box-type" evidence="3">
    <location>
        <begin position="4"/>
        <end position="51"/>
    </location>
</feature>
<dbReference type="Gene3D" id="3.30.160.60">
    <property type="entry name" value="Classic Zinc Finger"/>
    <property type="match status" value="1"/>
</dbReference>
<dbReference type="EMBL" id="CAJPWZ010000796">
    <property type="protein sequence ID" value="CAG2200920.1"/>
    <property type="molecule type" value="Genomic_DNA"/>
</dbReference>
<name>A0A8S3R6Z6_MYTED</name>
<dbReference type="CDD" id="cd19757">
    <property type="entry name" value="Bbox1"/>
    <property type="match status" value="1"/>
</dbReference>
<dbReference type="GO" id="GO:0061630">
    <property type="term" value="F:ubiquitin protein ligase activity"/>
    <property type="evidence" value="ECO:0007669"/>
    <property type="project" value="TreeGrafter"/>
</dbReference>
<keyword evidence="1" id="KW-0863">Zinc-finger</keyword>
<evidence type="ECO:0000256" key="2">
    <source>
        <dbReference type="SAM" id="Coils"/>
    </source>
</evidence>
<dbReference type="PANTHER" id="PTHR25462:SF296">
    <property type="entry name" value="MEIOTIC P26, ISOFORM F"/>
    <property type="match status" value="1"/>
</dbReference>
<keyword evidence="5" id="KW-1185">Reference proteome</keyword>
<keyword evidence="1" id="KW-0862">Zinc</keyword>
<evidence type="ECO:0000313" key="5">
    <source>
        <dbReference type="Proteomes" id="UP000683360"/>
    </source>
</evidence>
<comment type="caution">
    <text evidence="4">The sequence shown here is derived from an EMBL/GenBank/DDBJ whole genome shotgun (WGS) entry which is preliminary data.</text>
</comment>
<dbReference type="SUPFAM" id="SSF57845">
    <property type="entry name" value="B-box zinc-binding domain"/>
    <property type="match status" value="1"/>
</dbReference>
<evidence type="ECO:0000313" key="4">
    <source>
        <dbReference type="EMBL" id="CAG2200920.1"/>
    </source>
</evidence>
<dbReference type="PROSITE" id="PS50119">
    <property type="entry name" value="ZF_BBOX"/>
    <property type="match status" value="1"/>
</dbReference>
<keyword evidence="1" id="KW-0479">Metal-binding</keyword>
<dbReference type="AlphaFoldDB" id="A0A8S3R6Z6"/>
<evidence type="ECO:0000259" key="3">
    <source>
        <dbReference type="PROSITE" id="PS50119"/>
    </source>
</evidence>
<sequence length="163" mass="18977">MAETDCSICDLRHFTNPSTAWCSECDQALCDECKEYHRVFRGTHNHETIGIDDYLSLTQSVNVYTSHCSTHKDKYQMYCQTHDIPLCLFCVEEHGECKNVIHLSKKTKEIKTSDSWMDTEQTLEDIAENIDKMEAEAKKECRRFWRTKGINFSEYQSSPTGNQ</sequence>
<feature type="coiled-coil region" evidence="2">
    <location>
        <begin position="116"/>
        <end position="143"/>
    </location>
</feature>
<dbReference type="Pfam" id="PF00643">
    <property type="entry name" value="zf-B_box"/>
    <property type="match status" value="1"/>
</dbReference>
<reference evidence="4" key="1">
    <citation type="submission" date="2021-03" db="EMBL/GenBank/DDBJ databases">
        <authorList>
            <person name="Bekaert M."/>
        </authorList>
    </citation>
    <scope>NUCLEOTIDE SEQUENCE</scope>
</reference>
<gene>
    <name evidence="4" type="ORF">MEDL_15558</name>
</gene>
<evidence type="ECO:0000256" key="1">
    <source>
        <dbReference type="PROSITE-ProRule" id="PRU00024"/>
    </source>
</evidence>
<dbReference type="GO" id="GO:0008270">
    <property type="term" value="F:zinc ion binding"/>
    <property type="evidence" value="ECO:0007669"/>
    <property type="project" value="UniProtKB-KW"/>
</dbReference>
<dbReference type="Proteomes" id="UP000683360">
    <property type="component" value="Unassembled WGS sequence"/>
</dbReference>
<accession>A0A8S3R6Z6</accession>
<organism evidence="4 5">
    <name type="scientific">Mytilus edulis</name>
    <name type="common">Blue mussel</name>
    <dbReference type="NCBI Taxonomy" id="6550"/>
    <lineage>
        <taxon>Eukaryota</taxon>
        <taxon>Metazoa</taxon>
        <taxon>Spiralia</taxon>
        <taxon>Lophotrochozoa</taxon>
        <taxon>Mollusca</taxon>
        <taxon>Bivalvia</taxon>
        <taxon>Autobranchia</taxon>
        <taxon>Pteriomorphia</taxon>
        <taxon>Mytilida</taxon>
        <taxon>Mytiloidea</taxon>
        <taxon>Mytilidae</taxon>
        <taxon>Mytilinae</taxon>
        <taxon>Mytilus</taxon>
    </lineage>
</organism>
<dbReference type="InterPro" id="IPR000315">
    <property type="entry name" value="Znf_B-box"/>
</dbReference>
<keyword evidence="2" id="KW-0175">Coiled coil</keyword>
<dbReference type="PANTHER" id="PTHR25462">
    <property type="entry name" value="BONUS, ISOFORM C-RELATED"/>
    <property type="match status" value="1"/>
</dbReference>